<evidence type="ECO:0000256" key="3">
    <source>
        <dbReference type="ARBA" id="ARBA00022691"/>
    </source>
</evidence>
<dbReference type="InterPro" id="IPR058240">
    <property type="entry name" value="rSAM_sf"/>
</dbReference>
<dbReference type="RefSeq" id="WP_203732480.1">
    <property type="nucleotide sequence ID" value="NZ_BAAATX010000012.1"/>
</dbReference>
<dbReference type="InterPro" id="IPR007197">
    <property type="entry name" value="rSAM"/>
</dbReference>
<dbReference type="PANTHER" id="PTHR43787:SF3">
    <property type="entry name" value="ARYLSULFATASE REGULATORY PROTEIN"/>
    <property type="match status" value="1"/>
</dbReference>
<organism evidence="8 9">
    <name type="scientific">Paractinoplanes durhamensis</name>
    <dbReference type="NCBI Taxonomy" id="113563"/>
    <lineage>
        <taxon>Bacteria</taxon>
        <taxon>Bacillati</taxon>
        <taxon>Actinomycetota</taxon>
        <taxon>Actinomycetes</taxon>
        <taxon>Micromonosporales</taxon>
        <taxon>Micromonosporaceae</taxon>
        <taxon>Paractinoplanes</taxon>
    </lineage>
</organism>
<dbReference type="PROSITE" id="PS51918">
    <property type="entry name" value="RADICAL_SAM"/>
    <property type="match status" value="1"/>
</dbReference>
<evidence type="ECO:0000256" key="1">
    <source>
        <dbReference type="ARBA" id="ARBA00001966"/>
    </source>
</evidence>
<dbReference type="PANTHER" id="PTHR43787">
    <property type="entry name" value="FEMO COFACTOR BIOSYNTHESIS PROTEIN NIFB-RELATED"/>
    <property type="match status" value="1"/>
</dbReference>
<dbReference type="SFLD" id="SFLDS00029">
    <property type="entry name" value="Radical_SAM"/>
    <property type="match status" value="1"/>
</dbReference>
<dbReference type="InterPro" id="IPR013785">
    <property type="entry name" value="Aldolase_TIM"/>
</dbReference>
<reference evidence="8 9" key="1">
    <citation type="submission" date="2021-01" db="EMBL/GenBank/DDBJ databases">
        <title>Whole genome shotgun sequence of Actinoplanes durhamensis NBRC 14914.</title>
        <authorList>
            <person name="Komaki H."/>
            <person name="Tamura T."/>
        </authorList>
    </citation>
    <scope>NUCLEOTIDE SEQUENCE [LARGE SCALE GENOMIC DNA]</scope>
    <source>
        <strain evidence="8 9">NBRC 14914</strain>
    </source>
</reference>
<name>A0ABQ3Z5K2_9ACTN</name>
<proteinExistence type="predicted"/>
<dbReference type="Gene3D" id="3.20.20.70">
    <property type="entry name" value="Aldolase class I"/>
    <property type="match status" value="1"/>
</dbReference>
<dbReference type="EMBL" id="BOML01000052">
    <property type="protein sequence ID" value="GIE05113.1"/>
    <property type="molecule type" value="Genomic_DNA"/>
</dbReference>
<gene>
    <name evidence="8" type="ORF">Adu01nite_64630</name>
</gene>
<dbReference type="Pfam" id="PF04055">
    <property type="entry name" value="Radical_SAM"/>
    <property type="match status" value="1"/>
</dbReference>
<accession>A0ABQ3Z5K2</accession>
<keyword evidence="2" id="KW-0004">4Fe-4S</keyword>
<evidence type="ECO:0000256" key="6">
    <source>
        <dbReference type="ARBA" id="ARBA00023014"/>
    </source>
</evidence>
<evidence type="ECO:0000259" key="7">
    <source>
        <dbReference type="PROSITE" id="PS51918"/>
    </source>
</evidence>
<comment type="caution">
    <text evidence="8">The sequence shown here is derived from an EMBL/GenBank/DDBJ whole genome shotgun (WGS) entry which is preliminary data.</text>
</comment>
<evidence type="ECO:0000256" key="4">
    <source>
        <dbReference type="ARBA" id="ARBA00022723"/>
    </source>
</evidence>
<evidence type="ECO:0000256" key="2">
    <source>
        <dbReference type="ARBA" id="ARBA00022485"/>
    </source>
</evidence>
<keyword evidence="3" id="KW-0949">S-adenosyl-L-methionine</keyword>
<keyword evidence="4" id="KW-0479">Metal-binding</keyword>
<evidence type="ECO:0000313" key="8">
    <source>
        <dbReference type="EMBL" id="GIE05113.1"/>
    </source>
</evidence>
<dbReference type="InterPro" id="IPR023885">
    <property type="entry name" value="4Fe4S-binding_SPASM_dom"/>
</dbReference>
<sequence>MKESGYNTWVADGPRWWVHNGISGRIVAVPAGQREPIRLFLAGHDDVPVDVDLLHDLVAAQVLIPDAADELDLLRLRYAATRRNPDRFHLTVVTSLGCNFDCPYCFEAKHPSLLDGTVQERLLRLVDRKLPDVRELAVLWYGGEPLVGLPALLSLSDELRARTDAAGVGYSAGIITNGYLLTAEVAGQLRDRGVTTAQVTVDGPPEVHDRRRPLAGGRGTFDTLLANIVAVAGLIDVTVRVNLDRGNAGDYPRLLAILAAAGLAGRVGVHPAQVVTPAGRAGAPSGSYRVDCLPRPEYASVEQEFLRQAEALGFATSAPPGPVGAPCTAVRDNELIVGSRGELYKCTETVGDPAEVVGNLLDWPRAGDRLMKWLTYDPFGDEECRSCPALPVCMGGCAYHAMDPRTRDSRCSTFRFRRQEQVGRMIARHAQKAG</sequence>
<dbReference type="Proteomes" id="UP000637628">
    <property type="component" value="Unassembled WGS sequence"/>
</dbReference>
<evidence type="ECO:0000256" key="5">
    <source>
        <dbReference type="ARBA" id="ARBA00023004"/>
    </source>
</evidence>
<keyword evidence="6" id="KW-0411">Iron-sulfur</keyword>
<evidence type="ECO:0000313" key="9">
    <source>
        <dbReference type="Proteomes" id="UP000637628"/>
    </source>
</evidence>
<keyword evidence="9" id="KW-1185">Reference proteome</keyword>
<keyword evidence="5" id="KW-0408">Iron</keyword>
<dbReference type="CDD" id="cd01335">
    <property type="entry name" value="Radical_SAM"/>
    <property type="match status" value="1"/>
</dbReference>
<dbReference type="SUPFAM" id="SSF102114">
    <property type="entry name" value="Radical SAM enzymes"/>
    <property type="match status" value="1"/>
</dbReference>
<dbReference type="SFLD" id="SFLDG01067">
    <property type="entry name" value="SPASM/twitch_domain_containing"/>
    <property type="match status" value="1"/>
</dbReference>
<feature type="domain" description="Radical SAM core" evidence="7">
    <location>
        <begin position="84"/>
        <end position="315"/>
    </location>
</feature>
<protein>
    <submittedName>
        <fullName evidence="8">Radical SAM/SPASM domain-containing protein</fullName>
    </submittedName>
</protein>
<comment type="cofactor">
    <cofactor evidence="1">
        <name>[4Fe-4S] cluster</name>
        <dbReference type="ChEBI" id="CHEBI:49883"/>
    </cofactor>
</comment>
<dbReference type="NCBIfam" id="TIGR04085">
    <property type="entry name" value="rSAM_more_4Fe4S"/>
    <property type="match status" value="1"/>
</dbReference>